<organism evidence="2 3">
    <name type="scientific">Helianthus annuus</name>
    <name type="common">Common sunflower</name>
    <dbReference type="NCBI Taxonomy" id="4232"/>
    <lineage>
        <taxon>Eukaryota</taxon>
        <taxon>Viridiplantae</taxon>
        <taxon>Streptophyta</taxon>
        <taxon>Embryophyta</taxon>
        <taxon>Tracheophyta</taxon>
        <taxon>Spermatophyta</taxon>
        <taxon>Magnoliopsida</taxon>
        <taxon>eudicotyledons</taxon>
        <taxon>Gunneridae</taxon>
        <taxon>Pentapetalae</taxon>
        <taxon>asterids</taxon>
        <taxon>campanulids</taxon>
        <taxon>Asterales</taxon>
        <taxon>Asteraceae</taxon>
        <taxon>Asteroideae</taxon>
        <taxon>Heliantheae alliance</taxon>
        <taxon>Heliantheae</taxon>
        <taxon>Helianthus</taxon>
    </lineage>
</organism>
<reference evidence="2" key="1">
    <citation type="journal article" date="2017" name="Nature">
        <title>The sunflower genome provides insights into oil metabolism, flowering and Asterid evolution.</title>
        <authorList>
            <person name="Badouin H."/>
            <person name="Gouzy J."/>
            <person name="Grassa C.J."/>
            <person name="Murat F."/>
            <person name="Staton S.E."/>
            <person name="Cottret L."/>
            <person name="Lelandais-Briere C."/>
            <person name="Owens G.L."/>
            <person name="Carrere S."/>
            <person name="Mayjonade B."/>
            <person name="Legrand L."/>
            <person name="Gill N."/>
            <person name="Kane N.C."/>
            <person name="Bowers J.E."/>
            <person name="Hubner S."/>
            <person name="Bellec A."/>
            <person name="Berard A."/>
            <person name="Berges H."/>
            <person name="Blanchet N."/>
            <person name="Boniface M.C."/>
            <person name="Brunel D."/>
            <person name="Catrice O."/>
            <person name="Chaidir N."/>
            <person name="Claudel C."/>
            <person name="Donnadieu C."/>
            <person name="Faraut T."/>
            <person name="Fievet G."/>
            <person name="Helmstetter N."/>
            <person name="King M."/>
            <person name="Knapp S.J."/>
            <person name="Lai Z."/>
            <person name="Le Paslier M.C."/>
            <person name="Lippi Y."/>
            <person name="Lorenzon L."/>
            <person name="Mandel J.R."/>
            <person name="Marage G."/>
            <person name="Marchand G."/>
            <person name="Marquand E."/>
            <person name="Bret-Mestries E."/>
            <person name="Morien E."/>
            <person name="Nambeesan S."/>
            <person name="Nguyen T."/>
            <person name="Pegot-Espagnet P."/>
            <person name="Pouilly N."/>
            <person name="Raftis F."/>
            <person name="Sallet E."/>
            <person name="Schiex T."/>
            <person name="Thomas J."/>
            <person name="Vandecasteele C."/>
            <person name="Vares D."/>
            <person name="Vear F."/>
            <person name="Vautrin S."/>
            <person name="Crespi M."/>
            <person name="Mangin B."/>
            <person name="Burke J.M."/>
            <person name="Salse J."/>
            <person name="Munos S."/>
            <person name="Vincourt P."/>
            <person name="Rieseberg L.H."/>
            <person name="Langlade N.B."/>
        </authorList>
    </citation>
    <scope>NUCLEOTIDE SEQUENCE</scope>
    <source>
        <tissue evidence="2">Leaves</tissue>
    </source>
</reference>
<evidence type="ECO:0000313" key="3">
    <source>
        <dbReference type="Proteomes" id="UP000215914"/>
    </source>
</evidence>
<comment type="caution">
    <text evidence="2">The sequence shown here is derived from an EMBL/GenBank/DDBJ whole genome shotgun (WGS) entry which is preliminary data.</text>
</comment>
<dbReference type="EMBL" id="MNCJ02000324">
    <property type="protein sequence ID" value="KAF5793106.1"/>
    <property type="molecule type" value="Genomic_DNA"/>
</dbReference>
<accession>A0A9K3IA41</accession>
<feature type="compositionally biased region" description="Basic residues" evidence="1">
    <location>
        <begin position="78"/>
        <end position="89"/>
    </location>
</feature>
<protein>
    <submittedName>
        <fullName evidence="2">Uncharacterized protein</fullName>
    </submittedName>
</protein>
<reference evidence="2" key="2">
    <citation type="submission" date="2020-06" db="EMBL/GenBank/DDBJ databases">
        <title>Helianthus annuus Genome sequencing and assembly Release 2.</title>
        <authorList>
            <person name="Gouzy J."/>
            <person name="Langlade N."/>
            <person name="Munos S."/>
        </authorList>
    </citation>
    <scope>NUCLEOTIDE SEQUENCE</scope>
    <source>
        <tissue evidence="2">Leaves</tissue>
    </source>
</reference>
<sequence>MAASDEADRKLFEEWMEKRNYLRSGWKSATKYTKARRRRRLDSRRSKLISRRGDLDRWLHLRNLTRSVLRTTSNSTRKNTKPKMRRRKDSSRSKQISVL</sequence>
<gene>
    <name evidence="2" type="ORF">HanXRQr2_Chr09g0413681</name>
</gene>
<evidence type="ECO:0000313" key="2">
    <source>
        <dbReference type="EMBL" id="KAF5793106.1"/>
    </source>
</evidence>
<feature type="region of interest" description="Disordered" evidence="1">
    <location>
        <begin position="69"/>
        <end position="99"/>
    </location>
</feature>
<name>A0A9K3IA41_HELAN</name>
<dbReference type="Proteomes" id="UP000215914">
    <property type="component" value="Unassembled WGS sequence"/>
</dbReference>
<evidence type="ECO:0000256" key="1">
    <source>
        <dbReference type="SAM" id="MobiDB-lite"/>
    </source>
</evidence>
<keyword evidence="3" id="KW-1185">Reference proteome</keyword>
<dbReference type="AlphaFoldDB" id="A0A9K3IA41"/>
<dbReference type="Gramene" id="mRNA:HanXRQr2_Chr09g0413681">
    <property type="protein sequence ID" value="mRNA:HanXRQr2_Chr09g0413681"/>
    <property type="gene ID" value="HanXRQr2_Chr09g0413681"/>
</dbReference>
<proteinExistence type="predicted"/>